<sequence length="242" mass="27053">MTEKKTRSGRVSKAPPRLITTMGLKETEIAKPVPIAKPEAKPKAKKTAKARKAPGKAKVSKSKPKAKTSESEQTESTVKPAKPFIMAATPPPPSRPIGQPLYHTFFKLPPGVKPNANYIKRSIRCELAKAKAEKSERQKIWERNHQETCWTGWGMMERRRAVGPKNSKSKPRNRASTSLERLIWVQLLYFVLNIPTFRSSDKFEMVSSHIRAGEAGVFSLMKVTPIREAAIDESSLGHVVED</sequence>
<feature type="region of interest" description="Disordered" evidence="1">
    <location>
        <begin position="1"/>
        <end position="81"/>
    </location>
</feature>
<gene>
    <name evidence="2" type="ORF">EJ08DRAFT_655446</name>
</gene>
<dbReference type="AlphaFoldDB" id="A0A9P4P3B1"/>
<proteinExistence type="predicted"/>
<reference evidence="2" key="1">
    <citation type="journal article" date="2020" name="Stud. Mycol.">
        <title>101 Dothideomycetes genomes: a test case for predicting lifestyles and emergence of pathogens.</title>
        <authorList>
            <person name="Haridas S."/>
            <person name="Albert R."/>
            <person name="Binder M."/>
            <person name="Bloem J."/>
            <person name="Labutti K."/>
            <person name="Salamov A."/>
            <person name="Andreopoulos B."/>
            <person name="Baker S."/>
            <person name="Barry K."/>
            <person name="Bills G."/>
            <person name="Bluhm B."/>
            <person name="Cannon C."/>
            <person name="Castanera R."/>
            <person name="Culley D."/>
            <person name="Daum C."/>
            <person name="Ezra D."/>
            <person name="Gonzalez J."/>
            <person name="Henrissat B."/>
            <person name="Kuo A."/>
            <person name="Liang C."/>
            <person name="Lipzen A."/>
            <person name="Lutzoni F."/>
            <person name="Magnuson J."/>
            <person name="Mondo S."/>
            <person name="Nolan M."/>
            <person name="Ohm R."/>
            <person name="Pangilinan J."/>
            <person name="Park H.-J."/>
            <person name="Ramirez L."/>
            <person name="Alfaro M."/>
            <person name="Sun H."/>
            <person name="Tritt A."/>
            <person name="Yoshinaga Y."/>
            <person name="Zwiers L.-H."/>
            <person name="Turgeon B."/>
            <person name="Goodwin S."/>
            <person name="Spatafora J."/>
            <person name="Crous P."/>
            <person name="Grigoriev I."/>
        </authorList>
    </citation>
    <scope>NUCLEOTIDE SEQUENCE</scope>
    <source>
        <strain evidence="2">CBS 130266</strain>
    </source>
</reference>
<keyword evidence="3" id="KW-1185">Reference proteome</keyword>
<organism evidence="2 3">
    <name type="scientific">Tothia fuscella</name>
    <dbReference type="NCBI Taxonomy" id="1048955"/>
    <lineage>
        <taxon>Eukaryota</taxon>
        <taxon>Fungi</taxon>
        <taxon>Dikarya</taxon>
        <taxon>Ascomycota</taxon>
        <taxon>Pezizomycotina</taxon>
        <taxon>Dothideomycetes</taxon>
        <taxon>Pleosporomycetidae</taxon>
        <taxon>Venturiales</taxon>
        <taxon>Cylindrosympodiaceae</taxon>
        <taxon>Tothia</taxon>
    </lineage>
</organism>
<name>A0A9P4P3B1_9PEZI</name>
<comment type="caution">
    <text evidence="2">The sequence shown here is derived from an EMBL/GenBank/DDBJ whole genome shotgun (WGS) entry which is preliminary data.</text>
</comment>
<evidence type="ECO:0000313" key="2">
    <source>
        <dbReference type="EMBL" id="KAF2436452.1"/>
    </source>
</evidence>
<protein>
    <submittedName>
        <fullName evidence="2">Uncharacterized protein</fullName>
    </submittedName>
</protein>
<dbReference type="EMBL" id="MU007010">
    <property type="protein sequence ID" value="KAF2436452.1"/>
    <property type="molecule type" value="Genomic_DNA"/>
</dbReference>
<evidence type="ECO:0000256" key="1">
    <source>
        <dbReference type="SAM" id="MobiDB-lite"/>
    </source>
</evidence>
<evidence type="ECO:0000313" key="3">
    <source>
        <dbReference type="Proteomes" id="UP000800235"/>
    </source>
</evidence>
<dbReference type="Proteomes" id="UP000800235">
    <property type="component" value="Unassembled WGS sequence"/>
</dbReference>
<accession>A0A9P4P3B1</accession>
<feature type="compositionally biased region" description="Basic residues" evidence="1">
    <location>
        <begin position="43"/>
        <end position="66"/>
    </location>
</feature>